<dbReference type="Pfam" id="PF01156">
    <property type="entry name" value="IU_nuc_hydro"/>
    <property type="match status" value="1"/>
</dbReference>
<dbReference type="PANTHER" id="PTHR46190">
    <property type="entry name" value="SI:CH211-201H21.5-RELATED"/>
    <property type="match status" value="1"/>
</dbReference>
<dbReference type="InterPro" id="IPR052775">
    <property type="entry name" value="IUN_hydrolase"/>
</dbReference>
<evidence type="ECO:0000313" key="3">
    <source>
        <dbReference type="EMBL" id="GAX22275.1"/>
    </source>
</evidence>
<comment type="similarity">
    <text evidence="1">Belongs to the IUNH family.</text>
</comment>
<dbReference type="InterPro" id="IPR036452">
    <property type="entry name" value="Ribo_hydro-like"/>
</dbReference>
<dbReference type="InParanoid" id="A0A1Z5K7W4"/>
<dbReference type="Gene3D" id="3.90.245.10">
    <property type="entry name" value="Ribonucleoside hydrolase-like"/>
    <property type="match status" value="1"/>
</dbReference>
<dbReference type="PANTHER" id="PTHR46190:SF1">
    <property type="entry name" value="SI:CH211-201H21.5"/>
    <property type="match status" value="1"/>
</dbReference>
<proteinExistence type="inferred from homology"/>
<dbReference type="Proteomes" id="UP000198406">
    <property type="component" value="Unassembled WGS sequence"/>
</dbReference>
<sequence length="297" mass="33138">MSTTTTSWIIDTDAGMDDLLAIQCLSQPCILTTVGGVLSASHAADTLQKLFPSLDIAIGLDSPNENAVPDWLQQYRSNTVASLLPATQGLPQSPPFSNAWTMVRNHLLQSAEKSVNLLCLGPLTNVAHWFTQCGLSIKIRSIWIMGGNHPHHQQPEFNFHWDPRAAQTVLQMKHLTDKIYLVTACVSSREQLIPTDDAFAEFLERTQRDSEFFRRLLEHDGSGHFVSYDPVCAFASQHPEHVGSETIPLQVQVDGLLKRDSSGPGIRVARKISFQPYYFDWIYAQTTTKHSIQSPIV</sequence>
<dbReference type="OrthoDB" id="48708at2759"/>
<comment type="caution">
    <text evidence="3">The sequence shown here is derived from an EMBL/GenBank/DDBJ whole genome shotgun (WGS) entry which is preliminary data.</text>
</comment>
<dbReference type="GO" id="GO:0016799">
    <property type="term" value="F:hydrolase activity, hydrolyzing N-glycosyl compounds"/>
    <property type="evidence" value="ECO:0007669"/>
    <property type="project" value="InterPro"/>
</dbReference>
<feature type="domain" description="Inosine/uridine-preferring nucleoside hydrolase" evidence="2">
    <location>
        <begin position="9"/>
        <end position="259"/>
    </location>
</feature>
<evidence type="ECO:0000313" key="4">
    <source>
        <dbReference type="Proteomes" id="UP000198406"/>
    </source>
</evidence>
<reference evidence="3 4" key="1">
    <citation type="journal article" date="2015" name="Plant Cell">
        <title>Oil accumulation by the oleaginous diatom Fistulifera solaris as revealed by the genome and transcriptome.</title>
        <authorList>
            <person name="Tanaka T."/>
            <person name="Maeda Y."/>
            <person name="Veluchamy A."/>
            <person name="Tanaka M."/>
            <person name="Abida H."/>
            <person name="Marechal E."/>
            <person name="Bowler C."/>
            <person name="Muto M."/>
            <person name="Sunaga Y."/>
            <person name="Tanaka M."/>
            <person name="Yoshino T."/>
            <person name="Taniguchi T."/>
            <person name="Fukuda Y."/>
            <person name="Nemoto M."/>
            <person name="Matsumoto M."/>
            <person name="Wong P.S."/>
            <person name="Aburatani S."/>
            <person name="Fujibuchi W."/>
        </authorList>
    </citation>
    <scope>NUCLEOTIDE SEQUENCE [LARGE SCALE GENOMIC DNA]</scope>
    <source>
        <strain evidence="3 4">JPCC DA0580</strain>
    </source>
</reference>
<name>A0A1Z5K7W4_FISSO</name>
<organism evidence="3 4">
    <name type="scientific">Fistulifera solaris</name>
    <name type="common">Oleaginous diatom</name>
    <dbReference type="NCBI Taxonomy" id="1519565"/>
    <lineage>
        <taxon>Eukaryota</taxon>
        <taxon>Sar</taxon>
        <taxon>Stramenopiles</taxon>
        <taxon>Ochrophyta</taxon>
        <taxon>Bacillariophyta</taxon>
        <taxon>Bacillariophyceae</taxon>
        <taxon>Bacillariophycidae</taxon>
        <taxon>Naviculales</taxon>
        <taxon>Naviculaceae</taxon>
        <taxon>Fistulifera</taxon>
    </lineage>
</organism>
<protein>
    <recommendedName>
        <fullName evidence="2">Inosine/uridine-preferring nucleoside hydrolase domain-containing protein</fullName>
    </recommendedName>
</protein>
<gene>
    <name evidence="3" type="ORF">FisN_22Hu064</name>
</gene>
<dbReference type="AlphaFoldDB" id="A0A1Z5K7W4"/>
<dbReference type="SUPFAM" id="SSF53590">
    <property type="entry name" value="Nucleoside hydrolase"/>
    <property type="match status" value="1"/>
</dbReference>
<evidence type="ECO:0000256" key="1">
    <source>
        <dbReference type="ARBA" id="ARBA00009176"/>
    </source>
</evidence>
<evidence type="ECO:0000259" key="2">
    <source>
        <dbReference type="Pfam" id="PF01156"/>
    </source>
</evidence>
<keyword evidence="4" id="KW-1185">Reference proteome</keyword>
<dbReference type="InterPro" id="IPR001910">
    <property type="entry name" value="Inosine/uridine_hydrolase_dom"/>
</dbReference>
<accession>A0A1Z5K7W4</accession>
<dbReference type="EMBL" id="BDSP01000181">
    <property type="protein sequence ID" value="GAX22275.1"/>
    <property type="molecule type" value="Genomic_DNA"/>
</dbReference>